<feature type="transmembrane region" description="Helical" evidence="4">
    <location>
        <begin position="307"/>
        <end position="329"/>
    </location>
</feature>
<dbReference type="GO" id="GO:0036149">
    <property type="term" value="P:phosphatidylinositol acyl-chain remodeling"/>
    <property type="evidence" value="ECO:0007669"/>
    <property type="project" value="TreeGrafter"/>
</dbReference>
<evidence type="ECO:0000313" key="6">
    <source>
        <dbReference type="EMBL" id="VDD93672.1"/>
    </source>
</evidence>
<dbReference type="PANTHER" id="PTHR10983">
    <property type="entry name" value="1-ACYLGLYCEROL-3-PHOSPHATE ACYLTRANSFERASE-RELATED"/>
    <property type="match status" value="1"/>
</dbReference>
<evidence type="ECO:0000256" key="4">
    <source>
        <dbReference type="SAM" id="Phobius"/>
    </source>
</evidence>
<feature type="transmembrane region" description="Helical" evidence="4">
    <location>
        <begin position="125"/>
        <end position="144"/>
    </location>
</feature>
<keyword evidence="7" id="KW-1185">Reference proteome</keyword>
<feature type="transmembrane region" description="Helical" evidence="4">
    <location>
        <begin position="335"/>
        <end position="352"/>
    </location>
</feature>
<dbReference type="PANTHER" id="PTHR10983:SF73">
    <property type="entry name" value="1-ACYL-SN-GLYCEROL-3-PHOSPHATE ACYLTRANSFERASE EPSILON"/>
    <property type="match status" value="1"/>
</dbReference>
<dbReference type="WBParaSite" id="EVEC_0000898201-mRNA-1">
    <property type="protein sequence ID" value="EVEC_0000898201-mRNA-1"/>
    <property type="gene ID" value="EVEC_0000898201"/>
</dbReference>
<dbReference type="STRING" id="51028.A0A0N4VE80"/>
<dbReference type="InterPro" id="IPR032098">
    <property type="entry name" value="Acyltransf_C"/>
</dbReference>
<name>A0A0N4VE80_ENTVE</name>
<keyword evidence="3" id="KW-0012">Acyltransferase</keyword>
<dbReference type="InterPro" id="IPR002123">
    <property type="entry name" value="Plipid/glycerol_acylTrfase"/>
</dbReference>
<gene>
    <name evidence="6" type="ORF">EVEC_LOCUS8423</name>
</gene>
<dbReference type="GO" id="GO:0005739">
    <property type="term" value="C:mitochondrion"/>
    <property type="evidence" value="ECO:0007669"/>
    <property type="project" value="TreeGrafter"/>
</dbReference>
<accession>A0A0N4VE80</accession>
<protein>
    <submittedName>
        <fullName evidence="8">PlsC domain-containing protein</fullName>
    </submittedName>
</protein>
<evidence type="ECO:0000313" key="8">
    <source>
        <dbReference type="WBParaSite" id="EVEC_0000898201-mRNA-1"/>
    </source>
</evidence>
<feature type="domain" description="Phospholipid/glycerol acyltransferase" evidence="5">
    <location>
        <begin position="89"/>
        <end position="214"/>
    </location>
</feature>
<proteinExistence type="inferred from homology"/>
<dbReference type="SMART" id="SM00563">
    <property type="entry name" value="PlsC"/>
    <property type="match status" value="1"/>
</dbReference>
<reference evidence="6 7" key="2">
    <citation type="submission" date="2018-10" db="EMBL/GenBank/DDBJ databases">
        <authorList>
            <consortium name="Pathogen Informatics"/>
        </authorList>
    </citation>
    <scope>NUCLEOTIDE SEQUENCE [LARGE SCALE GENOMIC DNA]</scope>
</reference>
<keyword evidence="4" id="KW-1133">Transmembrane helix</keyword>
<dbReference type="OrthoDB" id="189226at2759"/>
<evidence type="ECO:0000256" key="3">
    <source>
        <dbReference type="ARBA" id="ARBA00023315"/>
    </source>
</evidence>
<keyword evidence="4" id="KW-0472">Membrane</keyword>
<dbReference type="SUPFAM" id="SSF69593">
    <property type="entry name" value="Glycerol-3-phosphate (1)-acyltransferase"/>
    <property type="match status" value="1"/>
</dbReference>
<sequence>MLSCLIAVNKLKPVVPASFLTLSWVPFATFSLGMNAVRCLLTKKIFTKLDNMLYSAYLRTCLFIFENVSGVQIYFYGDYKALVSKQESAIILSNHQSDTDWAAILMLASRQADGEHMLRVMVKDVIRFAPLFGWYIYQHGFIYVRRFKKFVLAPVQRQLKFLGSLGEPFWLLIFPEGTRFSPKKKEVIKSSQEYCINNGYPFDSVLFPRAFGFLTSVHEMRHTLEAVYDITIAYGQARLRQAPNMFEFVCGTESAKHYRSIHFHIRRFSINEIPKGDEDVKKWLAERYIYKNSILEDFYNGKGLPDLVVADTFPPACFFFCCILTSAFFTIPRRIFITTVISSPLLILWLKIRRAF</sequence>
<dbReference type="GO" id="GO:0016746">
    <property type="term" value="F:acyltransferase activity"/>
    <property type="evidence" value="ECO:0007669"/>
    <property type="project" value="UniProtKB-KW"/>
</dbReference>
<organism evidence="8">
    <name type="scientific">Enterobius vermicularis</name>
    <name type="common">Human pinworm</name>
    <dbReference type="NCBI Taxonomy" id="51028"/>
    <lineage>
        <taxon>Eukaryota</taxon>
        <taxon>Metazoa</taxon>
        <taxon>Ecdysozoa</taxon>
        <taxon>Nematoda</taxon>
        <taxon>Chromadorea</taxon>
        <taxon>Rhabditida</taxon>
        <taxon>Spirurina</taxon>
        <taxon>Oxyuridomorpha</taxon>
        <taxon>Oxyuroidea</taxon>
        <taxon>Oxyuridae</taxon>
        <taxon>Enterobius</taxon>
    </lineage>
</organism>
<dbReference type="EMBL" id="UXUI01009419">
    <property type="protein sequence ID" value="VDD93672.1"/>
    <property type="molecule type" value="Genomic_DNA"/>
</dbReference>
<evidence type="ECO:0000259" key="5">
    <source>
        <dbReference type="SMART" id="SM00563"/>
    </source>
</evidence>
<dbReference type="AlphaFoldDB" id="A0A0N4VE80"/>
<feature type="transmembrane region" description="Helical" evidence="4">
    <location>
        <begin position="53"/>
        <end position="75"/>
    </location>
</feature>
<dbReference type="Proteomes" id="UP000274131">
    <property type="component" value="Unassembled WGS sequence"/>
</dbReference>
<keyword evidence="2" id="KW-0808">Transferase</keyword>
<feature type="transmembrane region" description="Helical" evidence="4">
    <location>
        <begin position="20"/>
        <end position="41"/>
    </location>
</feature>
<evidence type="ECO:0000256" key="2">
    <source>
        <dbReference type="ARBA" id="ARBA00022679"/>
    </source>
</evidence>
<dbReference type="GO" id="GO:0005783">
    <property type="term" value="C:endoplasmic reticulum"/>
    <property type="evidence" value="ECO:0007669"/>
    <property type="project" value="TreeGrafter"/>
</dbReference>
<dbReference type="Pfam" id="PF01553">
    <property type="entry name" value="Acyltransferase"/>
    <property type="match status" value="1"/>
</dbReference>
<reference evidence="8" key="1">
    <citation type="submission" date="2017-02" db="UniProtKB">
        <authorList>
            <consortium name="WormBaseParasite"/>
        </authorList>
    </citation>
    <scope>IDENTIFICATION</scope>
</reference>
<evidence type="ECO:0000256" key="1">
    <source>
        <dbReference type="ARBA" id="ARBA00008655"/>
    </source>
</evidence>
<dbReference type="CDD" id="cd07990">
    <property type="entry name" value="LPLAT_LCLAT1-like"/>
    <property type="match status" value="1"/>
</dbReference>
<comment type="similarity">
    <text evidence="1">Belongs to the 1-acyl-sn-glycerol-3-phosphate acyltransferase family.</text>
</comment>
<keyword evidence="4" id="KW-0812">Transmembrane</keyword>
<evidence type="ECO:0000313" key="7">
    <source>
        <dbReference type="Proteomes" id="UP000274131"/>
    </source>
</evidence>
<dbReference type="Pfam" id="PF16076">
    <property type="entry name" value="Acyltransf_C"/>
    <property type="match status" value="1"/>
</dbReference>